<feature type="domain" description="Polysaccharide pyruvyl transferase" evidence="1">
    <location>
        <begin position="113"/>
        <end position="295"/>
    </location>
</feature>
<name>A0A7I8DFW3_9FIRM</name>
<dbReference type="Proteomes" id="UP000515703">
    <property type="component" value="Chromosome"/>
</dbReference>
<dbReference type="EMBL" id="AP023368">
    <property type="protein sequence ID" value="BCJ97359.1"/>
    <property type="molecule type" value="Genomic_DNA"/>
</dbReference>
<dbReference type="KEGG" id="acht:bsdcttw_04000"/>
<reference evidence="2 3" key="2">
    <citation type="submission" date="2020-08" db="EMBL/GenBank/DDBJ databases">
        <authorList>
            <person name="Ueki A."/>
            <person name="Tonouchi A."/>
        </authorList>
    </citation>
    <scope>NUCLEOTIDE SEQUENCE [LARGE SCALE GENOMIC DNA]</scope>
    <source>
        <strain evidence="2 3">CTTW</strain>
    </source>
</reference>
<organism evidence="2 3">
    <name type="scientific">Anaerocolumna chitinilytica</name>
    <dbReference type="NCBI Taxonomy" id="1727145"/>
    <lineage>
        <taxon>Bacteria</taxon>
        <taxon>Bacillati</taxon>
        <taxon>Bacillota</taxon>
        <taxon>Clostridia</taxon>
        <taxon>Lachnospirales</taxon>
        <taxon>Lachnospiraceae</taxon>
        <taxon>Anaerocolumna</taxon>
    </lineage>
</organism>
<dbReference type="InterPro" id="IPR007345">
    <property type="entry name" value="Polysacch_pyruvyl_Trfase"/>
</dbReference>
<evidence type="ECO:0000313" key="3">
    <source>
        <dbReference type="Proteomes" id="UP000515703"/>
    </source>
</evidence>
<proteinExistence type="predicted"/>
<accession>A0A7I8DFW3</accession>
<gene>
    <name evidence="2" type="ORF">bsdcttw_04000</name>
</gene>
<protein>
    <recommendedName>
        <fullName evidence="1">Polysaccharide pyruvyl transferase domain-containing protein</fullName>
    </recommendedName>
</protein>
<sequence>MNIGLFTSVYFNNIGNGFIDLGAEAVLKRAMPVNYELVKISQCANFAASMGKSFILKENLFVNWVWVNLMQKFASKFHDKTYQAISTLDVQSIAKIVDLDFMVIPGCVLTVPFFTIYGKLLEEKSKEGCKLIFMGVSGNFYTDYEVNVVSKYLEKLKPLAIMTRDSIAYNNYKNLAKYTYNGIDNVFFVNLLNIPRVKTNPESYVVVNIEEPKHKHIKNKVIKNLEKRGKNIIFSNHKPFPYSKITKLVKNGELVSDYPLDYLMLYRNADEVYSDRVHACIPTLSFGNKAILFSESPRKALFENVGVKNIDNKPIQVQDLASKQNEQIHFLAKILVDEGIL</sequence>
<evidence type="ECO:0000313" key="2">
    <source>
        <dbReference type="EMBL" id="BCJ97359.1"/>
    </source>
</evidence>
<dbReference type="AlphaFoldDB" id="A0A7I8DFW3"/>
<dbReference type="RefSeq" id="WP_197979819.1">
    <property type="nucleotide sequence ID" value="NZ_AP023368.1"/>
</dbReference>
<evidence type="ECO:0000259" key="1">
    <source>
        <dbReference type="Pfam" id="PF04230"/>
    </source>
</evidence>
<keyword evidence="3" id="KW-1185">Reference proteome</keyword>
<reference evidence="2 3" key="1">
    <citation type="submission" date="2020-08" db="EMBL/GenBank/DDBJ databases">
        <title>Draft genome sequencing of an Anaerocolumna strain isolated from anoxic soil subjected to BSD treatment.</title>
        <authorList>
            <person name="Uek A."/>
            <person name="Tonouchi A."/>
        </authorList>
    </citation>
    <scope>NUCLEOTIDE SEQUENCE [LARGE SCALE GENOMIC DNA]</scope>
    <source>
        <strain evidence="2 3">CTTW</strain>
    </source>
</reference>
<dbReference type="Pfam" id="PF04230">
    <property type="entry name" value="PS_pyruv_trans"/>
    <property type="match status" value="1"/>
</dbReference>